<evidence type="ECO:0000256" key="13">
    <source>
        <dbReference type="ARBA" id="ARBA00023170"/>
    </source>
</evidence>
<organism evidence="20 21">
    <name type="scientific">Seriola dumerili</name>
    <name type="common">Greater amberjack</name>
    <name type="synonym">Caranx dumerili</name>
    <dbReference type="NCBI Taxonomy" id="41447"/>
    <lineage>
        <taxon>Eukaryota</taxon>
        <taxon>Metazoa</taxon>
        <taxon>Chordata</taxon>
        <taxon>Craniata</taxon>
        <taxon>Vertebrata</taxon>
        <taxon>Euteleostomi</taxon>
        <taxon>Actinopterygii</taxon>
        <taxon>Neopterygii</taxon>
        <taxon>Teleostei</taxon>
        <taxon>Neoteleostei</taxon>
        <taxon>Acanthomorphata</taxon>
        <taxon>Carangaria</taxon>
        <taxon>Carangiformes</taxon>
        <taxon>Carangidae</taxon>
        <taxon>Seriola</taxon>
    </lineage>
</organism>
<keyword evidence="8" id="KW-0130">Cell adhesion</keyword>
<dbReference type="SUPFAM" id="SSF48726">
    <property type="entry name" value="Immunoglobulin"/>
    <property type="match status" value="2"/>
</dbReference>
<dbReference type="PANTHER" id="PTHR44468">
    <property type="entry name" value="COXSACKIEVIRUS AND ADENOVIRUS RECEPTOR-RELATED"/>
    <property type="match status" value="1"/>
</dbReference>
<dbReference type="GO" id="GO:0005923">
    <property type="term" value="C:bicellular tight junction"/>
    <property type="evidence" value="ECO:0007669"/>
    <property type="project" value="UniProtKB-SubCell"/>
</dbReference>
<evidence type="ECO:0000256" key="14">
    <source>
        <dbReference type="ARBA" id="ARBA00023180"/>
    </source>
</evidence>
<evidence type="ECO:0000256" key="16">
    <source>
        <dbReference type="ARBA" id="ARBA00023768"/>
    </source>
</evidence>
<evidence type="ECO:0000256" key="11">
    <source>
        <dbReference type="ARBA" id="ARBA00023136"/>
    </source>
</evidence>
<keyword evidence="4" id="KW-1003">Cell membrane</keyword>
<dbReference type="GO" id="GO:0034109">
    <property type="term" value="P:homotypic cell-cell adhesion"/>
    <property type="evidence" value="ECO:0007669"/>
    <property type="project" value="TreeGrafter"/>
</dbReference>
<keyword evidence="6" id="KW-0732">Signal</keyword>
<keyword evidence="15" id="KW-0393">Immunoglobulin domain</keyword>
<dbReference type="InterPro" id="IPR013106">
    <property type="entry name" value="Ig_V-set"/>
</dbReference>
<dbReference type="InterPro" id="IPR003598">
    <property type="entry name" value="Ig_sub2"/>
</dbReference>
<dbReference type="InterPro" id="IPR007110">
    <property type="entry name" value="Ig-like_dom"/>
</dbReference>
<dbReference type="GO" id="GO:0016323">
    <property type="term" value="C:basolateral plasma membrane"/>
    <property type="evidence" value="ECO:0007669"/>
    <property type="project" value="UniProtKB-SubCell"/>
</dbReference>
<evidence type="ECO:0000256" key="5">
    <source>
        <dbReference type="ARBA" id="ARBA00022692"/>
    </source>
</evidence>
<dbReference type="InterPro" id="IPR013783">
    <property type="entry name" value="Ig-like_fold"/>
</dbReference>
<keyword evidence="3" id="KW-0796">Tight junction</keyword>
<dbReference type="PROSITE" id="PS50835">
    <property type="entry name" value="IG_LIKE"/>
    <property type="match status" value="2"/>
</dbReference>
<feature type="domain" description="Ig-like" evidence="19">
    <location>
        <begin position="166"/>
        <end position="253"/>
    </location>
</feature>
<keyword evidence="9" id="KW-0965">Cell junction</keyword>
<evidence type="ECO:0000256" key="2">
    <source>
        <dbReference type="ARBA" id="ARBA00004536"/>
    </source>
</evidence>
<evidence type="ECO:0000256" key="9">
    <source>
        <dbReference type="ARBA" id="ARBA00022949"/>
    </source>
</evidence>
<keyword evidence="13" id="KW-0675">Receptor</keyword>
<proteinExistence type="predicted"/>
<evidence type="ECO:0000256" key="4">
    <source>
        <dbReference type="ARBA" id="ARBA00022475"/>
    </source>
</evidence>
<keyword evidence="11 18" id="KW-0472">Membrane</keyword>
<dbReference type="InterPro" id="IPR036179">
    <property type="entry name" value="Ig-like_dom_sf"/>
</dbReference>
<keyword evidence="12" id="KW-1015">Disulfide bond</keyword>
<dbReference type="GeneTree" id="ENSGT00940000154829"/>
<dbReference type="AlphaFoldDB" id="A0A3B4TRD9"/>
<dbReference type="GO" id="GO:0005912">
    <property type="term" value="C:adherens junction"/>
    <property type="evidence" value="ECO:0007669"/>
    <property type="project" value="UniProtKB-SubCell"/>
</dbReference>
<dbReference type="SMART" id="SM00408">
    <property type="entry name" value="IGc2"/>
    <property type="match status" value="2"/>
</dbReference>
<accession>A0A3B4TRD9</accession>
<sequence length="419" mass="47632">MFVQRQCHLPPITLKSRYLITKFGLWLFLIMGIFRPLTIGPACALEITSHIKYYYVARDSSVTLNCEFVLDSENVEHTEIEWKILAENRDQDDNTIIWYTAAMIYNNLYGPLKHRVYFTSPEPQNGIASLTISDLKLTDSGTYQCMVKKLPEIAIKNFILSVMERPSMPVCYMDVEAVAGEDLRLRCRSSQGTPPVDYRWSKTSGNQKLPHTAFADTIEGDLYLDKITESDTGTYLCTVLNLVGIEECELELSFPPPLTMYYVYVTIASAIFGVVLVINIIIIIAVICYRRRKETEEEFSSEILVDELPPYTWRTRESDTLGSWSYISPQGSVQTHTVTYENMDSSLRTKCTDKDAVYEVVEQQDLKENPEAYEPMEPGVTPRGEANKENPEAYEPIEHGVTPPVEAKVSISKNALCRS</sequence>
<dbReference type="SMART" id="SM00409">
    <property type="entry name" value="IG"/>
    <property type="match status" value="2"/>
</dbReference>
<evidence type="ECO:0000256" key="12">
    <source>
        <dbReference type="ARBA" id="ARBA00023157"/>
    </source>
</evidence>
<evidence type="ECO:0000256" key="1">
    <source>
        <dbReference type="ARBA" id="ARBA00004435"/>
    </source>
</evidence>
<dbReference type="Pfam" id="PF00047">
    <property type="entry name" value="ig"/>
    <property type="match status" value="1"/>
</dbReference>
<keyword evidence="14" id="KW-0325">Glycoprotein</keyword>
<reference evidence="20" key="2">
    <citation type="submission" date="2025-09" db="UniProtKB">
        <authorList>
            <consortium name="Ensembl"/>
        </authorList>
    </citation>
    <scope>IDENTIFICATION</scope>
</reference>
<keyword evidence="10 18" id="KW-1133">Transmembrane helix</keyword>
<evidence type="ECO:0000256" key="7">
    <source>
        <dbReference type="ARBA" id="ARBA00022737"/>
    </source>
</evidence>
<keyword evidence="21" id="KW-1185">Reference proteome</keyword>
<dbReference type="Proteomes" id="UP000261420">
    <property type="component" value="Unplaced"/>
</dbReference>
<dbReference type="Ensembl" id="ENSSDUT00000008490.1">
    <property type="protein sequence ID" value="ENSSDUP00000008340.1"/>
    <property type="gene ID" value="ENSSDUG00000006123.1"/>
</dbReference>
<reference evidence="20" key="1">
    <citation type="submission" date="2025-08" db="UniProtKB">
        <authorList>
            <consortium name="Ensembl"/>
        </authorList>
    </citation>
    <scope>IDENTIFICATION</scope>
</reference>
<protein>
    <submittedName>
        <fullName evidence="20">Coxsackievirus and adenovirus receptor homolog</fullName>
    </submittedName>
</protein>
<dbReference type="InterPro" id="IPR013151">
    <property type="entry name" value="Immunoglobulin_dom"/>
</dbReference>
<evidence type="ECO:0000313" key="20">
    <source>
        <dbReference type="Ensembl" id="ENSSDUP00000008340.1"/>
    </source>
</evidence>
<dbReference type="GO" id="GO:0050839">
    <property type="term" value="F:cell adhesion molecule binding"/>
    <property type="evidence" value="ECO:0007669"/>
    <property type="project" value="TreeGrafter"/>
</dbReference>
<feature type="domain" description="Ig-like" evidence="19">
    <location>
        <begin position="41"/>
        <end position="156"/>
    </location>
</feature>
<evidence type="ECO:0000256" key="10">
    <source>
        <dbReference type="ARBA" id="ARBA00022989"/>
    </source>
</evidence>
<evidence type="ECO:0000259" key="19">
    <source>
        <dbReference type="PROSITE" id="PS50835"/>
    </source>
</evidence>
<dbReference type="InterPro" id="IPR003599">
    <property type="entry name" value="Ig_sub"/>
</dbReference>
<dbReference type="STRING" id="41447.ENSSDUP00000008340"/>
<evidence type="ECO:0000256" key="18">
    <source>
        <dbReference type="SAM" id="Phobius"/>
    </source>
</evidence>
<evidence type="ECO:0000256" key="3">
    <source>
        <dbReference type="ARBA" id="ARBA00022427"/>
    </source>
</evidence>
<dbReference type="GO" id="GO:0014704">
    <property type="term" value="C:intercalated disc"/>
    <property type="evidence" value="ECO:0007669"/>
    <property type="project" value="TreeGrafter"/>
</dbReference>
<keyword evidence="5 18" id="KW-0812">Transmembrane</keyword>
<evidence type="ECO:0000313" key="21">
    <source>
        <dbReference type="Proteomes" id="UP000261420"/>
    </source>
</evidence>
<evidence type="ECO:0000256" key="15">
    <source>
        <dbReference type="ARBA" id="ARBA00023319"/>
    </source>
</evidence>
<keyword evidence="7" id="KW-0677">Repeat</keyword>
<feature type="region of interest" description="Disordered" evidence="17">
    <location>
        <begin position="368"/>
        <end position="401"/>
    </location>
</feature>
<feature type="transmembrane region" description="Helical" evidence="18">
    <location>
        <begin position="261"/>
        <end position="289"/>
    </location>
</feature>
<dbReference type="Pfam" id="PF07686">
    <property type="entry name" value="V-set"/>
    <property type="match status" value="1"/>
</dbReference>
<dbReference type="Gene3D" id="2.60.40.10">
    <property type="entry name" value="Immunoglobulins"/>
    <property type="match status" value="2"/>
</dbReference>
<dbReference type="InterPro" id="IPR052307">
    <property type="entry name" value="EJ_Adhesion_Regulator"/>
</dbReference>
<evidence type="ECO:0000256" key="8">
    <source>
        <dbReference type="ARBA" id="ARBA00022889"/>
    </source>
</evidence>
<evidence type="ECO:0000256" key="17">
    <source>
        <dbReference type="SAM" id="MobiDB-lite"/>
    </source>
</evidence>
<comment type="subcellular location">
    <subcellularLocation>
        <location evidence="16">Basolateral cell membrane</location>
        <topology evidence="16">Single-pass type I membrane protein</topology>
    </subcellularLocation>
    <subcellularLocation>
        <location evidence="2">Cell junction</location>
        <location evidence="2">Adherens junction</location>
    </subcellularLocation>
    <subcellularLocation>
        <location evidence="1">Cell junction</location>
        <location evidence="1">Tight junction</location>
    </subcellularLocation>
</comment>
<name>A0A3B4TRD9_SERDU</name>
<dbReference type="PANTHER" id="PTHR44468:SF3">
    <property type="entry name" value="COXSACKIEVIRUS AND ADENOVIRUS RECEPTOR"/>
    <property type="match status" value="1"/>
</dbReference>
<evidence type="ECO:0000256" key="6">
    <source>
        <dbReference type="ARBA" id="ARBA00022729"/>
    </source>
</evidence>